<proteinExistence type="inferred from homology"/>
<dbReference type="GeneID" id="106470191"/>
<keyword evidence="5" id="KW-0010">Activator</keyword>
<dbReference type="CDD" id="cd00183">
    <property type="entry name" value="TFIIS_I"/>
    <property type="match status" value="1"/>
</dbReference>
<name>A0ABM1BPI9_LIMPO</name>
<dbReference type="Gene3D" id="1.20.930.10">
    <property type="entry name" value="Conserved domain common to transcription factors TFIIS, elongin A, CRSP70"/>
    <property type="match status" value="1"/>
</dbReference>
<organism evidence="13 14">
    <name type="scientific">Limulus polyphemus</name>
    <name type="common">Atlantic horseshoe crab</name>
    <dbReference type="NCBI Taxonomy" id="6850"/>
    <lineage>
        <taxon>Eukaryota</taxon>
        <taxon>Metazoa</taxon>
        <taxon>Ecdysozoa</taxon>
        <taxon>Arthropoda</taxon>
        <taxon>Chelicerata</taxon>
        <taxon>Merostomata</taxon>
        <taxon>Xiphosura</taxon>
        <taxon>Limulidae</taxon>
        <taxon>Limulus</taxon>
    </lineage>
</organism>
<accession>A0ABM1BPI9</accession>
<comment type="subcellular location">
    <subcellularLocation>
        <location evidence="1 10">Nucleus</location>
    </subcellularLocation>
</comment>
<evidence type="ECO:0000256" key="5">
    <source>
        <dbReference type="ARBA" id="ARBA00023159"/>
    </source>
</evidence>
<keyword evidence="7 10" id="KW-0539">Nucleus</keyword>
<feature type="region of interest" description="Disordered" evidence="11">
    <location>
        <begin position="263"/>
        <end position="284"/>
    </location>
</feature>
<comment type="similarity">
    <text evidence="2">Belongs to the Mediator complex subunit 26 family.</text>
</comment>
<feature type="region of interest" description="Disordered" evidence="11">
    <location>
        <begin position="354"/>
        <end position="389"/>
    </location>
</feature>
<dbReference type="Pfam" id="PF08711">
    <property type="entry name" value="Med26"/>
    <property type="match status" value="1"/>
</dbReference>
<evidence type="ECO:0000256" key="1">
    <source>
        <dbReference type="ARBA" id="ARBA00004123"/>
    </source>
</evidence>
<keyword evidence="6" id="KW-0804">Transcription</keyword>
<evidence type="ECO:0000256" key="9">
    <source>
        <dbReference type="ARBA" id="ARBA00031968"/>
    </source>
</evidence>
<feature type="region of interest" description="Disordered" evidence="11">
    <location>
        <begin position="300"/>
        <end position="325"/>
    </location>
</feature>
<evidence type="ECO:0000256" key="11">
    <source>
        <dbReference type="SAM" id="MobiDB-lite"/>
    </source>
</evidence>
<dbReference type="InterPro" id="IPR042376">
    <property type="entry name" value="MED26"/>
</dbReference>
<reference evidence="14" key="1">
    <citation type="submission" date="2025-08" db="UniProtKB">
        <authorList>
            <consortium name="RefSeq"/>
        </authorList>
    </citation>
    <scope>IDENTIFICATION</scope>
    <source>
        <tissue evidence="14">Muscle</tissue>
    </source>
</reference>
<feature type="compositionally biased region" description="Basic and acidic residues" evidence="11">
    <location>
        <begin position="371"/>
        <end position="389"/>
    </location>
</feature>
<feature type="compositionally biased region" description="Polar residues" evidence="11">
    <location>
        <begin position="309"/>
        <end position="325"/>
    </location>
</feature>
<evidence type="ECO:0000256" key="8">
    <source>
        <dbReference type="ARBA" id="ARBA00030125"/>
    </source>
</evidence>
<feature type="domain" description="TFIIS N-terminal" evidence="12">
    <location>
        <begin position="7"/>
        <end position="84"/>
    </location>
</feature>
<keyword evidence="13" id="KW-1185">Reference proteome</keyword>
<evidence type="ECO:0000256" key="2">
    <source>
        <dbReference type="ARBA" id="ARBA00009681"/>
    </source>
</evidence>
<dbReference type="InterPro" id="IPR017923">
    <property type="entry name" value="TFIIS_N"/>
</dbReference>
<evidence type="ECO:0000256" key="7">
    <source>
        <dbReference type="ARBA" id="ARBA00023242"/>
    </source>
</evidence>
<gene>
    <name evidence="14" type="primary">LOC106470191</name>
</gene>
<sequence>MQHSPFEVKKKLLKALDKDNNVVDMVGVTEVISILEKTPITKDELEQTRLGKYVNELRKKTSDEQLARRAKALIKSWLKLLNQSANVSSNDERIACTPPVSIASGPGPGSGPGGGPALLNSCTNLSVVSSCLKQNSPALNSERVASPLCSSGSNSPVLPVRHHNIQTAHSNYAPLTKKVGVLSRGQILSPKTVSRNGSVASPSFSQVFKPVSPALLAVRNATTCRAGLTNKCSVTVACPRPHSPAYGEKCSLSSQVSSHSSKSLPASLYSGMRSKPTTPPSVLVSTSHWDLDIARTNAANKRLRKDDSNIPSKKSVMSDSASCSNDKTALVNGLDSTSEPAQTFFHSRQSPFESFKSCRDTSGSPSLPGKPKLEKMPKRKGKQNESRDILKEKFSAAASTSSSKLSKVKTHQQLMEEFKAKKGATLPNKLVTTSVSGSLCDAGNPNNFPGKPGNYALLGCDAETWQTKSELMVRFLKSSISPEEEEAGVNNSPLYHKSGLESPVNEYSNVTRTPPCHEPFINTCDPVDLEIKNIMSTLPVLEPNNINWDEDEYVVKESEPVTDEHVDRLSSDQWDCVNGNYDYNDRWRNWKDVTINKSYNDDLLNILPYVNISW</sequence>
<evidence type="ECO:0000256" key="6">
    <source>
        <dbReference type="ARBA" id="ARBA00023163"/>
    </source>
</evidence>
<dbReference type="PANTHER" id="PTHR15201">
    <property type="entry name" value="CRSP70"/>
    <property type="match status" value="1"/>
</dbReference>
<dbReference type="RefSeq" id="XP_013786185.1">
    <property type="nucleotide sequence ID" value="XM_013930731.2"/>
</dbReference>
<dbReference type="InterPro" id="IPR003617">
    <property type="entry name" value="TFIIS/CRSP70_N_sub"/>
</dbReference>
<dbReference type="Pfam" id="PF15693">
    <property type="entry name" value="Med26_C"/>
    <property type="match status" value="1"/>
</dbReference>
<dbReference type="SMART" id="SM00509">
    <property type="entry name" value="TFS2N"/>
    <property type="match status" value="1"/>
</dbReference>
<evidence type="ECO:0000256" key="3">
    <source>
        <dbReference type="ARBA" id="ARBA00019686"/>
    </source>
</evidence>
<dbReference type="InterPro" id="IPR035441">
    <property type="entry name" value="TFIIS/LEDGF_dom_sf"/>
</dbReference>
<evidence type="ECO:0000313" key="13">
    <source>
        <dbReference type="Proteomes" id="UP000694941"/>
    </source>
</evidence>
<evidence type="ECO:0000259" key="12">
    <source>
        <dbReference type="PROSITE" id="PS51319"/>
    </source>
</evidence>
<evidence type="ECO:0000256" key="10">
    <source>
        <dbReference type="PROSITE-ProRule" id="PRU00649"/>
    </source>
</evidence>
<keyword evidence="4" id="KW-0805">Transcription regulation</keyword>
<protein>
    <recommendedName>
        <fullName evidence="3">Mediator of RNA polymerase II transcription subunit 26</fullName>
    </recommendedName>
    <alternativeName>
        <fullName evidence="8">Cofactor required for Sp1 transcriptional activation subunit 7</fullName>
    </alternativeName>
    <alternativeName>
        <fullName evidence="9">Mediator complex subunit 26</fullName>
    </alternativeName>
</protein>
<dbReference type="InterPro" id="IPR031416">
    <property type="entry name" value="Med26_C"/>
</dbReference>
<evidence type="ECO:0000256" key="4">
    <source>
        <dbReference type="ARBA" id="ARBA00023015"/>
    </source>
</evidence>
<dbReference type="PROSITE" id="PS51319">
    <property type="entry name" value="TFIIS_N"/>
    <property type="match status" value="1"/>
</dbReference>
<dbReference type="Proteomes" id="UP000694941">
    <property type="component" value="Unplaced"/>
</dbReference>
<dbReference type="PANTHER" id="PTHR15201:SF1">
    <property type="entry name" value="MEDIATOR OF RNA POLYMERASE II TRANSCRIPTION SUBUNIT 26"/>
    <property type="match status" value="1"/>
</dbReference>
<dbReference type="SUPFAM" id="SSF47676">
    <property type="entry name" value="Conserved domain common to transcription factors TFIIS, elongin A, CRSP70"/>
    <property type="match status" value="1"/>
</dbReference>
<evidence type="ECO:0000313" key="14">
    <source>
        <dbReference type="RefSeq" id="XP_013786185.1"/>
    </source>
</evidence>